<gene>
    <name evidence="1" type="ORF">PEC302110_37340</name>
</gene>
<protein>
    <submittedName>
        <fullName evidence="1">Uncharacterized protein</fullName>
    </submittedName>
</protein>
<dbReference type="EMBL" id="AP028908">
    <property type="protein sequence ID" value="BES86637.1"/>
    <property type="molecule type" value="Genomic_DNA"/>
</dbReference>
<proteinExistence type="predicted"/>
<keyword evidence="2" id="KW-1185">Reference proteome</keyword>
<dbReference type="RefSeq" id="WP_261850015.1">
    <property type="nucleotide sequence ID" value="NZ_AP028908.1"/>
</dbReference>
<dbReference type="AlphaFoldDB" id="A0AAN0KLQ5"/>
<reference evidence="2" key="1">
    <citation type="journal article" date="2024" name="Int. J. Syst. Evol. Microbiol.">
        <title>Pectobacterium araliae sp. nov., a pathogen causing bacterial soft rot of Japanese angelica tree in Japan.</title>
        <authorList>
            <person name="Sawada H."/>
            <person name="Someya N."/>
            <person name="Morohoshi T."/>
            <person name="Ono M."/>
            <person name="Satou M."/>
        </authorList>
    </citation>
    <scope>NUCLEOTIDE SEQUENCE [LARGE SCALE GENOMIC DNA]</scope>
    <source>
        <strain evidence="2">MAFF 302110</strain>
    </source>
</reference>
<organism evidence="1 2">
    <name type="scientific">Pectobacterium araliae</name>
    <dbReference type="NCBI Taxonomy" id="3073862"/>
    <lineage>
        <taxon>Bacteria</taxon>
        <taxon>Pseudomonadati</taxon>
        <taxon>Pseudomonadota</taxon>
        <taxon>Gammaproteobacteria</taxon>
        <taxon>Enterobacterales</taxon>
        <taxon>Pectobacteriaceae</taxon>
        <taxon>Pectobacterium</taxon>
    </lineage>
</organism>
<accession>A0AAN0KLQ5</accession>
<dbReference type="KEGG" id="parl:PEC302110_37340"/>
<dbReference type="Proteomes" id="UP001377830">
    <property type="component" value="Chromosome"/>
</dbReference>
<name>A0AAN0KLQ5_9GAMM</name>
<sequence length="61" mass="6923">MATKAVNAKSRKLEARVPHDVAEAMEQVKEPNESTGQFIVSAMQGEIKRRQRKQPKEESKD</sequence>
<evidence type="ECO:0000313" key="2">
    <source>
        <dbReference type="Proteomes" id="UP001377830"/>
    </source>
</evidence>
<dbReference type="NCBIfam" id="NF041551">
    <property type="entry name" value="YlcI_YnfO_N"/>
    <property type="match status" value="1"/>
</dbReference>
<evidence type="ECO:0000313" key="1">
    <source>
        <dbReference type="EMBL" id="BES86637.1"/>
    </source>
</evidence>